<evidence type="ECO:0000256" key="1">
    <source>
        <dbReference type="ARBA" id="ARBA00004245"/>
    </source>
</evidence>
<dbReference type="PANTHER" id="PTHR47969:SF25">
    <property type="entry name" value="KINESIN MOTOR DOMAIN-CONTAINING PROTEIN"/>
    <property type="match status" value="1"/>
</dbReference>
<dbReference type="Pfam" id="PF25764">
    <property type="entry name" value="KIF21A_4th"/>
    <property type="match status" value="1"/>
</dbReference>
<feature type="region of interest" description="Disordered" evidence="7">
    <location>
        <begin position="387"/>
        <end position="407"/>
    </location>
</feature>
<evidence type="ECO:0000256" key="7">
    <source>
        <dbReference type="SAM" id="MobiDB-lite"/>
    </source>
</evidence>
<dbReference type="PROSITE" id="PS00411">
    <property type="entry name" value="KINESIN_MOTOR_1"/>
    <property type="match status" value="1"/>
</dbReference>
<keyword evidence="9" id="KW-1185">Reference proteome</keyword>
<name>A0A6P7SW65_9MOLL</name>
<feature type="coiled-coil region" evidence="6">
    <location>
        <begin position="486"/>
        <end position="562"/>
    </location>
</feature>
<evidence type="ECO:0000256" key="4">
    <source>
        <dbReference type="ARBA" id="ARBA00023212"/>
    </source>
</evidence>
<dbReference type="SMART" id="SM00129">
    <property type="entry name" value="KISc"/>
    <property type="match status" value="1"/>
</dbReference>
<dbReference type="GO" id="GO:0005524">
    <property type="term" value="F:ATP binding"/>
    <property type="evidence" value="ECO:0007669"/>
    <property type="project" value="UniProtKB-UniRule"/>
</dbReference>
<sequence length="1329" mass="154037">MQEINVKVAVRVRPLLNRERLNGEKRCVRVFPTTNQIVLGTDKGFTFDYVHSAHSTQKDVYQSVEPLVESIFEGYNATVFAYGQTGSGKTHTIGGFNLSSVSEEQQGIIPRAVRQIYDIINSKANIHFAVRVSYIEIYLEELCDLLDVDNKTLHVREDEKGNTVISGVQEVKCESMEDVFSCLESGSAVRHTGLTQMNEHSSRSHSVFTIVIDQKWTNSDIFSSRHFDYPTNCSVSSDREISHCMSAKFHFVDLAGSERAHRIGNVGERFKESVHINTGLLALGNVISSLADSKKKAKHIPYRDSKITRILKDSLGGNAQTLMICCVSPAVSGFDETLNSLKYANRVKDIRNKPIINRDIQSIRFEEMQTEILNLREELARQQTRLFSAGDGDGNSTSDLDKERFSTQSSNIKDMEEKILRLQAECHHYQQLSEEAYKQLLQIQERDILSKSQNLSLNDWLELREEIMKNVTSSVNITEYWNKQKIEELQADIKKCQEQLSSDEEIFIQMTKENNLLKEKLKEMTESLQEKEHILALSEEKVKQQQQQLLEQQIQLDEMRNSLKTPPSCEDVQTIEKLHIRPQTVPIQYSSLTYLRPPSRQIHTSPALFSLERIMQNFRARSQLLVVNLEDADEVLQLSFDDIGQGDDMSLDKIQSETFKKNHSEIKRRSTFKVGKLRSDQQDTFKEISCDQDAITCEVSIQHLEMSITRSRQQLSSSSSIEEEPQNEMTEADAKMLESNQKLSNLASNIRMKEQFIRELVKKGKDATSLNRQYVQKIKEQEKEMVKLQKDLSETRRNLQDLEGRGQSDETDEKKMYLKKIEDAEQKISTLRKQQKETVKVANITSQNEKKIEDLKLSVLKMKQQHETLQRKLKEEHDKKSKIERVMQREKVRVKQLEQRNLQQQKILKRKNEEIAQAQRKLRGASLPRINSGNHDSMEEKKRQLDLEVEKILDQRQQLEELQKELQRKEDIISNREAMLVEKSELEIKKLRSSQIMNKDLMGLSAKLVSVEKTIETKKLEMIKASQDQEETVQKEIDKLKQVRTNLKEQLATLDEKLTDGCLLSNQEERRLIELEEAVEELDAAIEYKNKTIESRQMELRQSWFSVQREGGILSLFNTLNPQEMMLLLMKYFEKVINFRDNERKLSHKMNEFQSRIEEQDKLLHEAENHHQRASFDIDRRLTQQQQRYEQKIGVLMHQLAQINENSEDTVKEEPHAKLRSLEKELYYYKKTSRDLKKKLRDKESTSLCQSEDLGPKLVKSKEFPRCKSSTTNRNSVVSFSPSSQHNQELPSQQPELFCENNKTDQSGTKPVVATSLQFLDSLEVNSSG</sequence>
<evidence type="ECO:0000313" key="10">
    <source>
        <dbReference type="RefSeq" id="XP_029642502.1"/>
    </source>
</evidence>
<feature type="region of interest" description="Disordered" evidence="7">
    <location>
        <begin position="1265"/>
        <end position="1310"/>
    </location>
</feature>
<dbReference type="PANTHER" id="PTHR47969">
    <property type="entry name" value="CHROMOSOME-ASSOCIATED KINESIN KIF4A-RELATED"/>
    <property type="match status" value="1"/>
</dbReference>
<dbReference type="GO" id="GO:0005875">
    <property type="term" value="C:microtubule associated complex"/>
    <property type="evidence" value="ECO:0007669"/>
    <property type="project" value="TreeGrafter"/>
</dbReference>
<comment type="similarity">
    <text evidence="5">Belongs to the TRAFAC class myosin-kinesin ATPase superfamily. Kinesin family.</text>
</comment>
<dbReference type="GO" id="GO:0007018">
    <property type="term" value="P:microtubule-based movement"/>
    <property type="evidence" value="ECO:0007669"/>
    <property type="project" value="InterPro"/>
</dbReference>
<organism evidence="9 10">
    <name type="scientific">Octopus sinensis</name>
    <name type="common">East Asian common octopus</name>
    <dbReference type="NCBI Taxonomy" id="2607531"/>
    <lineage>
        <taxon>Eukaryota</taxon>
        <taxon>Metazoa</taxon>
        <taxon>Spiralia</taxon>
        <taxon>Lophotrochozoa</taxon>
        <taxon>Mollusca</taxon>
        <taxon>Cephalopoda</taxon>
        <taxon>Coleoidea</taxon>
        <taxon>Octopodiformes</taxon>
        <taxon>Octopoda</taxon>
        <taxon>Incirrata</taxon>
        <taxon>Octopodidae</taxon>
        <taxon>Octopus</taxon>
    </lineage>
</organism>
<dbReference type="RefSeq" id="XP_029642502.1">
    <property type="nucleotide sequence ID" value="XM_029786642.2"/>
</dbReference>
<comment type="subcellular location">
    <subcellularLocation>
        <location evidence="1">Cytoplasm</location>
        <location evidence="1">Cytoskeleton</location>
    </subcellularLocation>
</comment>
<dbReference type="PRINTS" id="PR00380">
    <property type="entry name" value="KINESINHEAVY"/>
</dbReference>
<protein>
    <submittedName>
        <fullName evidence="10">Kinesin-like protein KIF27 isoform X1</fullName>
    </submittedName>
</protein>
<keyword evidence="4" id="KW-0963">Cytoplasm</keyword>
<dbReference type="GO" id="GO:0051231">
    <property type="term" value="P:spindle elongation"/>
    <property type="evidence" value="ECO:0007669"/>
    <property type="project" value="TreeGrafter"/>
</dbReference>
<dbReference type="GO" id="GO:0008017">
    <property type="term" value="F:microtubule binding"/>
    <property type="evidence" value="ECO:0007669"/>
    <property type="project" value="InterPro"/>
</dbReference>
<dbReference type="InterPro" id="IPR027640">
    <property type="entry name" value="Kinesin-like_fam"/>
</dbReference>
<evidence type="ECO:0000256" key="5">
    <source>
        <dbReference type="PROSITE-ProRule" id="PRU00283"/>
    </source>
</evidence>
<evidence type="ECO:0000259" key="8">
    <source>
        <dbReference type="PROSITE" id="PS50067"/>
    </source>
</evidence>
<feature type="coiled-coil region" evidence="6">
    <location>
        <begin position="1023"/>
        <end position="1092"/>
    </location>
</feature>
<dbReference type="Gene3D" id="3.40.850.10">
    <property type="entry name" value="Kinesin motor domain"/>
    <property type="match status" value="1"/>
</dbReference>
<proteinExistence type="inferred from homology"/>
<dbReference type="GO" id="GO:0007052">
    <property type="term" value="P:mitotic spindle organization"/>
    <property type="evidence" value="ECO:0007669"/>
    <property type="project" value="TreeGrafter"/>
</dbReference>
<feature type="region of interest" description="Disordered" evidence="7">
    <location>
        <begin position="710"/>
        <end position="733"/>
    </location>
</feature>
<accession>A0A6P7SW65</accession>
<keyword evidence="4" id="KW-0206">Cytoskeleton</keyword>
<evidence type="ECO:0000313" key="9">
    <source>
        <dbReference type="Proteomes" id="UP000515154"/>
    </source>
</evidence>
<feature type="coiled-coil region" evidence="6">
    <location>
        <begin position="771"/>
        <end position="979"/>
    </location>
</feature>
<dbReference type="InterPro" id="IPR001752">
    <property type="entry name" value="Kinesin_motor_dom"/>
</dbReference>
<dbReference type="InterPro" id="IPR027417">
    <property type="entry name" value="P-loop_NTPase"/>
</dbReference>
<keyword evidence="5" id="KW-0505">Motor protein</keyword>
<dbReference type="InterPro" id="IPR019821">
    <property type="entry name" value="Kinesin_motor_CS"/>
</dbReference>
<evidence type="ECO:0000256" key="2">
    <source>
        <dbReference type="ARBA" id="ARBA00022741"/>
    </source>
</evidence>
<dbReference type="Pfam" id="PF00225">
    <property type="entry name" value="Kinesin"/>
    <property type="match status" value="1"/>
</dbReference>
<keyword evidence="3 5" id="KW-0067">ATP-binding</keyword>
<evidence type="ECO:0000256" key="3">
    <source>
        <dbReference type="ARBA" id="ARBA00022840"/>
    </source>
</evidence>
<feature type="compositionally biased region" description="Low complexity" evidence="7">
    <location>
        <begin position="710"/>
        <end position="720"/>
    </location>
</feature>
<dbReference type="CDD" id="cd01372">
    <property type="entry name" value="KISc_KIF4"/>
    <property type="match status" value="1"/>
</dbReference>
<keyword evidence="6" id="KW-0175">Coiled coil</keyword>
<gene>
    <name evidence="10" type="primary">LOC115217059</name>
</gene>
<dbReference type="SUPFAM" id="SSF52540">
    <property type="entry name" value="P-loop containing nucleoside triphosphate hydrolases"/>
    <property type="match status" value="1"/>
</dbReference>
<feature type="binding site" evidence="5">
    <location>
        <begin position="83"/>
        <end position="90"/>
    </location>
    <ligand>
        <name>ATP</name>
        <dbReference type="ChEBI" id="CHEBI:30616"/>
    </ligand>
</feature>
<dbReference type="GO" id="GO:0003777">
    <property type="term" value="F:microtubule motor activity"/>
    <property type="evidence" value="ECO:0007669"/>
    <property type="project" value="InterPro"/>
</dbReference>
<reference evidence="10" key="1">
    <citation type="submission" date="2025-08" db="UniProtKB">
        <authorList>
            <consortium name="RefSeq"/>
        </authorList>
    </citation>
    <scope>IDENTIFICATION</scope>
</reference>
<dbReference type="InterPro" id="IPR036961">
    <property type="entry name" value="Kinesin_motor_dom_sf"/>
</dbReference>
<evidence type="ECO:0000256" key="6">
    <source>
        <dbReference type="SAM" id="Coils"/>
    </source>
</evidence>
<keyword evidence="2 5" id="KW-0547">Nucleotide-binding</keyword>
<feature type="domain" description="Kinesin motor" evidence="8">
    <location>
        <begin position="5"/>
        <end position="350"/>
    </location>
</feature>
<dbReference type="PROSITE" id="PS50067">
    <property type="entry name" value="KINESIN_MOTOR_2"/>
    <property type="match status" value="1"/>
</dbReference>
<dbReference type="KEGG" id="osn:115217059"/>
<feature type="compositionally biased region" description="Polar residues" evidence="7">
    <location>
        <begin position="1268"/>
        <end position="1295"/>
    </location>
</feature>
<dbReference type="Proteomes" id="UP000515154">
    <property type="component" value="Linkage group LG11"/>
</dbReference>